<organism evidence="1 2">
    <name type="scientific">Arsenicicoccus piscis</name>
    <dbReference type="NCBI Taxonomy" id="673954"/>
    <lineage>
        <taxon>Bacteria</taxon>
        <taxon>Bacillati</taxon>
        <taxon>Actinomycetota</taxon>
        <taxon>Actinomycetes</taxon>
        <taxon>Micrococcales</taxon>
        <taxon>Intrasporangiaceae</taxon>
        <taxon>Arsenicicoccus</taxon>
    </lineage>
</organism>
<comment type="caution">
    <text evidence="1">The sequence shown here is derived from an EMBL/GenBank/DDBJ whole genome shotgun (WGS) entry which is preliminary data.</text>
</comment>
<dbReference type="Gene3D" id="3.40.50.300">
    <property type="entry name" value="P-loop containing nucleotide triphosphate hydrolases"/>
    <property type="match status" value="1"/>
</dbReference>
<dbReference type="InterPro" id="IPR027417">
    <property type="entry name" value="P-loop_NTPase"/>
</dbReference>
<evidence type="ECO:0000313" key="2">
    <source>
        <dbReference type="Proteomes" id="UP001157109"/>
    </source>
</evidence>
<gene>
    <name evidence="1" type="primary">bioD</name>
    <name evidence="1" type="ORF">GCM10025862_28970</name>
</gene>
<dbReference type="CDD" id="cd01983">
    <property type="entry name" value="SIMIBI"/>
    <property type="match status" value="1"/>
</dbReference>
<accession>A0ABQ6HQY9</accession>
<dbReference type="SUPFAM" id="SSF52540">
    <property type="entry name" value="P-loop containing nucleoside triphosphate hydrolases"/>
    <property type="match status" value="1"/>
</dbReference>
<dbReference type="Pfam" id="PF13500">
    <property type="entry name" value="AAA_26"/>
    <property type="match status" value="1"/>
</dbReference>
<reference evidence="2" key="1">
    <citation type="journal article" date="2019" name="Int. J. Syst. Evol. Microbiol.">
        <title>The Global Catalogue of Microorganisms (GCM) 10K type strain sequencing project: providing services to taxonomists for standard genome sequencing and annotation.</title>
        <authorList>
            <consortium name="The Broad Institute Genomics Platform"/>
            <consortium name="The Broad Institute Genome Sequencing Center for Infectious Disease"/>
            <person name="Wu L."/>
            <person name="Ma J."/>
        </authorList>
    </citation>
    <scope>NUCLEOTIDE SEQUENCE [LARGE SCALE GENOMIC DNA]</scope>
    <source>
        <strain evidence="2">NBRC 105830</strain>
    </source>
</reference>
<evidence type="ECO:0000313" key="1">
    <source>
        <dbReference type="EMBL" id="GMA20876.1"/>
    </source>
</evidence>
<name>A0ABQ6HQY9_9MICO</name>
<keyword evidence="2" id="KW-1185">Reference proteome</keyword>
<dbReference type="Proteomes" id="UP001157109">
    <property type="component" value="Unassembled WGS sequence"/>
</dbReference>
<proteinExistence type="predicted"/>
<dbReference type="EMBL" id="BSUJ01000001">
    <property type="protein sequence ID" value="GMA20876.1"/>
    <property type="molecule type" value="Genomic_DNA"/>
</dbReference>
<protein>
    <submittedName>
        <fullName evidence="1">ATP-dependent dethiobiotin synthetase BioD</fullName>
    </submittedName>
</protein>
<sequence length="203" mass="20737">MSEPGTTTLSPIIAVTGTRGAVGTSVVVRALQVGLEEQGLRVRVVQLDRPSLARPDPAAPPLPVIVRAAEIAGVARGEDVDLVLIDCAGGLLVPRDLSGAALTDLARNLDDLGGRVGLVVVTGHEPDDVEHAALTGAVLRARGLDGLGIAVGSWPEEPTEDQVAVRDALEPATGLPLLGSVPAGAGAWPEQEFADRAGAWLPL</sequence>
<dbReference type="RefSeq" id="WP_241441228.1">
    <property type="nucleotide sequence ID" value="NZ_BSUJ01000001.1"/>
</dbReference>